<dbReference type="CDD" id="cd06464">
    <property type="entry name" value="ACD_sHsps-like"/>
    <property type="match status" value="1"/>
</dbReference>
<keyword evidence="5" id="KW-1185">Reference proteome</keyword>
<name>A0A085WHB0_9BACT</name>
<dbReference type="SUPFAM" id="SSF49764">
    <property type="entry name" value="HSP20-like chaperones"/>
    <property type="match status" value="1"/>
</dbReference>
<keyword evidence="4" id="KW-0346">Stress response</keyword>
<evidence type="ECO:0000313" key="5">
    <source>
        <dbReference type="Proteomes" id="UP000028725"/>
    </source>
</evidence>
<dbReference type="STRING" id="394096.DB31_8426"/>
<comment type="similarity">
    <text evidence="1 2">Belongs to the small heat shock protein (HSP20) family.</text>
</comment>
<dbReference type="OrthoDB" id="9811615at2"/>
<dbReference type="RefSeq" id="WP_044191051.1">
    <property type="nucleotide sequence ID" value="NZ_JMCB01000008.1"/>
</dbReference>
<dbReference type="InterPro" id="IPR002068">
    <property type="entry name" value="A-crystallin/Hsp20_dom"/>
</dbReference>
<comment type="caution">
    <text evidence="4">The sequence shown here is derived from an EMBL/GenBank/DDBJ whole genome shotgun (WGS) entry which is preliminary data.</text>
</comment>
<dbReference type="Proteomes" id="UP000028725">
    <property type="component" value="Unassembled WGS sequence"/>
</dbReference>
<dbReference type="Pfam" id="PF00011">
    <property type="entry name" value="HSP20"/>
    <property type="match status" value="1"/>
</dbReference>
<dbReference type="PANTHER" id="PTHR11527">
    <property type="entry name" value="HEAT-SHOCK PROTEIN 20 FAMILY MEMBER"/>
    <property type="match status" value="1"/>
</dbReference>
<protein>
    <submittedName>
        <fullName evidence="4">Heat shock protein, family protein</fullName>
    </submittedName>
</protein>
<organism evidence="4 5">
    <name type="scientific">Hyalangium minutum</name>
    <dbReference type="NCBI Taxonomy" id="394096"/>
    <lineage>
        <taxon>Bacteria</taxon>
        <taxon>Pseudomonadati</taxon>
        <taxon>Myxococcota</taxon>
        <taxon>Myxococcia</taxon>
        <taxon>Myxococcales</taxon>
        <taxon>Cystobacterineae</taxon>
        <taxon>Archangiaceae</taxon>
        <taxon>Hyalangium</taxon>
    </lineage>
</organism>
<dbReference type="Gene3D" id="2.60.40.790">
    <property type="match status" value="1"/>
</dbReference>
<sequence length="161" mass="18118">MAIIRRGEAVPTTRRSLLPWDLFQTMREMLNLEPMSQLLPERLGTYVPAFDVWETKDAYVFKADVPGFREQDLDIQVTNNRLTLSGKREAEQVSETDTYYCSERSAGTFTRTFSLPVGINADQIRAELKEGILTVNVPKTLAVQPKRIAVQGTAPEGKVKA</sequence>
<dbReference type="InterPro" id="IPR008978">
    <property type="entry name" value="HSP20-like_chaperone"/>
</dbReference>
<dbReference type="InterPro" id="IPR031107">
    <property type="entry name" value="Small_HSP"/>
</dbReference>
<dbReference type="PROSITE" id="PS01031">
    <property type="entry name" value="SHSP"/>
    <property type="match status" value="1"/>
</dbReference>
<feature type="domain" description="SHSP" evidence="3">
    <location>
        <begin position="41"/>
        <end position="153"/>
    </location>
</feature>
<evidence type="ECO:0000256" key="1">
    <source>
        <dbReference type="PROSITE-ProRule" id="PRU00285"/>
    </source>
</evidence>
<evidence type="ECO:0000313" key="4">
    <source>
        <dbReference type="EMBL" id="KFE67073.1"/>
    </source>
</evidence>
<gene>
    <name evidence="4" type="ORF">DB31_8426</name>
</gene>
<dbReference type="EMBL" id="JMCB01000008">
    <property type="protein sequence ID" value="KFE67073.1"/>
    <property type="molecule type" value="Genomic_DNA"/>
</dbReference>
<reference evidence="4 5" key="1">
    <citation type="submission" date="2014-04" db="EMBL/GenBank/DDBJ databases">
        <title>Genome assembly of Hyalangium minutum DSM 14724.</title>
        <authorList>
            <person name="Sharma G."/>
            <person name="Subramanian S."/>
        </authorList>
    </citation>
    <scope>NUCLEOTIDE SEQUENCE [LARGE SCALE GENOMIC DNA]</scope>
    <source>
        <strain evidence="4 5">DSM 14724</strain>
    </source>
</reference>
<evidence type="ECO:0000259" key="3">
    <source>
        <dbReference type="PROSITE" id="PS01031"/>
    </source>
</evidence>
<evidence type="ECO:0000256" key="2">
    <source>
        <dbReference type="RuleBase" id="RU003616"/>
    </source>
</evidence>
<dbReference type="AlphaFoldDB" id="A0A085WHB0"/>
<accession>A0A085WHB0</accession>
<proteinExistence type="inferred from homology"/>